<name>A0A326RTK1_9BACT</name>
<comment type="caution">
    <text evidence="1">The sequence shown here is derived from an EMBL/GenBank/DDBJ whole genome shotgun (WGS) entry which is preliminary data.</text>
</comment>
<protein>
    <submittedName>
        <fullName evidence="1">Uncharacterized protein</fullName>
    </submittedName>
</protein>
<reference evidence="1 2" key="1">
    <citation type="submission" date="2018-06" db="EMBL/GenBank/DDBJ databases">
        <title>Genomic Encyclopedia of Archaeal and Bacterial Type Strains, Phase II (KMG-II): from individual species to whole genera.</title>
        <authorList>
            <person name="Goeker M."/>
        </authorList>
    </citation>
    <scope>NUCLEOTIDE SEQUENCE [LARGE SCALE GENOMIC DNA]</scope>
    <source>
        <strain evidence="1 2">T4</strain>
    </source>
</reference>
<dbReference type="EMBL" id="QKTX01000003">
    <property type="protein sequence ID" value="PZV85355.1"/>
    <property type="molecule type" value="Genomic_DNA"/>
</dbReference>
<accession>A0A326RTK1</accession>
<dbReference type="Proteomes" id="UP000248917">
    <property type="component" value="Unassembled WGS sequence"/>
</dbReference>
<dbReference type="AlphaFoldDB" id="A0A326RTK1"/>
<evidence type="ECO:0000313" key="1">
    <source>
        <dbReference type="EMBL" id="PZV85355.1"/>
    </source>
</evidence>
<organism evidence="1 2">
    <name type="scientific">Algoriphagus aquaeductus</name>
    <dbReference type="NCBI Taxonomy" id="475299"/>
    <lineage>
        <taxon>Bacteria</taxon>
        <taxon>Pseudomonadati</taxon>
        <taxon>Bacteroidota</taxon>
        <taxon>Cytophagia</taxon>
        <taxon>Cytophagales</taxon>
        <taxon>Cyclobacteriaceae</taxon>
        <taxon>Algoriphagus</taxon>
    </lineage>
</organism>
<proteinExistence type="predicted"/>
<keyword evidence="2" id="KW-1185">Reference proteome</keyword>
<sequence>MYIHDSKGLFITKKTYIHVMEKVLKITTLKDTASDFAFWSTKSPIERLEAVELLRQQFFSLNKDVQPRLQRVCRVIKQA</sequence>
<gene>
    <name evidence="1" type="ORF">CLV31_103146</name>
</gene>
<evidence type="ECO:0000313" key="2">
    <source>
        <dbReference type="Proteomes" id="UP000248917"/>
    </source>
</evidence>